<evidence type="ECO:0000259" key="3">
    <source>
        <dbReference type="Pfam" id="PF00382"/>
    </source>
</evidence>
<keyword evidence="2" id="KW-0804">Transcription</keyword>
<dbReference type="PANTHER" id="PTHR11618:SF13">
    <property type="entry name" value="TRANSCRIPTION INITIATION FACTOR IIB"/>
    <property type="match status" value="1"/>
</dbReference>
<evidence type="ECO:0000313" key="4">
    <source>
        <dbReference type="EMBL" id="AKG39197.1"/>
    </source>
</evidence>
<dbReference type="Gene3D" id="1.10.472.10">
    <property type="entry name" value="Cyclin-like"/>
    <property type="match status" value="2"/>
</dbReference>
<gene>
    <name evidence="4" type="ORF">MA03_08090</name>
</gene>
<name>A0A0F7FJI2_9CREN</name>
<dbReference type="EMBL" id="CP009961">
    <property type="protein sequence ID" value="AKG39197.1"/>
    <property type="molecule type" value="Genomic_DNA"/>
</dbReference>
<dbReference type="HOGENOM" id="CLU_1140624_0_0_2"/>
<dbReference type="Pfam" id="PF00382">
    <property type="entry name" value="TFIIB"/>
    <property type="match status" value="1"/>
</dbReference>
<dbReference type="Proteomes" id="UP000067434">
    <property type="component" value="Chromosome"/>
</dbReference>
<organism evidence="4 5">
    <name type="scientific">Infirmifilum uzonense</name>
    <dbReference type="NCBI Taxonomy" id="1550241"/>
    <lineage>
        <taxon>Archaea</taxon>
        <taxon>Thermoproteota</taxon>
        <taxon>Thermoprotei</taxon>
        <taxon>Thermofilales</taxon>
        <taxon>Thermofilaceae</taxon>
        <taxon>Infirmifilum</taxon>
    </lineage>
</organism>
<sequence length="243" mass="28271">MKVHSEKMSRNPDTTPKSLIKKYPLGRRLLKQDEARVVRYDMYLSSVQRTYNVPEYVIEEVRKLFQKLQEGRVLKGRSHKLVIATLLYVVSKKYPNVKVTRETLEKISESDITRIYRFYRFLVREGYIDSPKPSTPRKPGHYLPEITSRIEQELKSSPEKGKVLTFFHRIPQNLLLKASEEFSKYLQGTKPNGLAAATIYFFLRVTGIRLNQDVIANIAEVSPLTVRRIIKEITNSTDIVLKI</sequence>
<dbReference type="GO" id="GO:0017025">
    <property type="term" value="F:TBP-class protein binding"/>
    <property type="evidence" value="ECO:0007669"/>
    <property type="project" value="InterPro"/>
</dbReference>
<dbReference type="KEGG" id="thf:MA03_08090"/>
<dbReference type="GO" id="GO:0070897">
    <property type="term" value="P:transcription preinitiation complex assembly"/>
    <property type="evidence" value="ECO:0007669"/>
    <property type="project" value="InterPro"/>
</dbReference>
<dbReference type="STRING" id="1550241.MA03_08090"/>
<dbReference type="SUPFAM" id="SSF47954">
    <property type="entry name" value="Cyclin-like"/>
    <property type="match status" value="2"/>
</dbReference>
<keyword evidence="1" id="KW-0805">Transcription regulation</keyword>
<dbReference type="GO" id="GO:0097550">
    <property type="term" value="C:transcription preinitiation complex"/>
    <property type="evidence" value="ECO:0007669"/>
    <property type="project" value="TreeGrafter"/>
</dbReference>
<accession>A0A0F7FJI2</accession>
<dbReference type="InterPro" id="IPR036915">
    <property type="entry name" value="Cyclin-like_sf"/>
</dbReference>
<protein>
    <recommendedName>
        <fullName evidence="3">Transcription factor TFIIB cyclin-like domain-containing protein</fullName>
    </recommendedName>
</protein>
<reference evidence="4 5" key="1">
    <citation type="journal article" date="2015" name="Stand. Genomic Sci.">
        <title>Complete genome sequence of and proposal of Thermofilum uzonense sp. nov. a novel hyperthermophilic crenarchaeon and emended description of the genus Thermofilum.</title>
        <authorList>
            <person name="Toshchakov S.V."/>
            <person name="Korzhenkov A.A."/>
            <person name="Samarov N.I."/>
            <person name="Mazunin I.O."/>
            <person name="Mozhey O.I."/>
            <person name="Shmyr I.S."/>
            <person name="Derbikova K.S."/>
            <person name="Taranov E.A."/>
            <person name="Dominova I.N."/>
            <person name="Bonch-Osmolovskaya E.A."/>
            <person name="Patrushev M.V."/>
            <person name="Podosokorskaya O.A."/>
            <person name="Kublanov I.V."/>
        </authorList>
    </citation>
    <scope>NUCLEOTIDE SEQUENCE [LARGE SCALE GENOMIC DNA]</scope>
    <source>
        <strain evidence="4 5">1807-2</strain>
    </source>
</reference>
<dbReference type="InterPro" id="IPR000812">
    <property type="entry name" value="TFIIB"/>
</dbReference>
<feature type="domain" description="Transcription factor TFIIB cyclin-like" evidence="3">
    <location>
        <begin position="44"/>
        <end position="103"/>
    </location>
</feature>
<evidence type="ECO:0000256" key="2">
    <source>
        <dbReference type="ARBA" id="ARBA00023163"/>
    </source>
</evidence>
<dbReference type="AlphaFoldDB" id="A0A0F7FJI2"/>
<proteinExistence type="predicted"/>
<evidence type="ECO:0000313" key="5">
    <source>
        <dbReference type="Proteomes" id="UP000067434"/>
    </source>
</evidence>
<dbReference type="PATRIC" id="fig|1550241.5.peg.1675"/>
<dbReference type="InterPro" id="IPR013150">
    <property type="entry name" value="TFIIB_cyclin"/>
</dbReference>
<dbReference type="PANTHER" id="PTHR11618">
    <property type="entry name" value="TRANSCRIPTION INITIATION FACTOR IIB-RELATED"/>
    <property type="match status" value="1"/>
</dbReference>
<evidence type="ECO:0000256" key="1">
    <source>
        <dbReference type="ARBA" id="ARBA00023015"/>
    </source>
</evidence>
<keyword evidence="5" id="KW-1185">Reference proteome</keyword>